<dbReference type="GO" id="GO:0016760">
    <property type="term" value="F:cellulose synthase (UDP-forming) activity"/>
    <property type="evidence" value="ECO:0007669"/>
    <property type="project" value="UniProtKB-EC"/>
</dbReference>
<dbReference type="RefSeq" id="WP_058123421.1">
    <property type="nucleotide sequence ID" value="NZ_CYRX01000025.1"/>
</dbReference>
<dbReference type="PANTHER" id="PTHR43867">
    <property type="entry name" value="CELLULOSE SYNTHASE CATALYTIC SUBUNIT A [UDP-FORMING]"/>
    <property type="match status" value="1"/>
</dbReference>
<dbReference type="InterPro" id="IPR037257">
    <property type="entry name" value="T2SS_E_N_sf"/>
</dbReference>
<keyword evidence="5 7" id="KW-1133">Transmembrane helix</keyword>
<keyword evidence="4 7" id="KW-0812">Transmembrane</keyword>
<feature type="domain" description="Type II secretion system protein GspE N-terminal" evidence="8">
    <location>
        <begin position="86"/>
        <end position="141"/>
    </location>
</feature>
<evidence type="ECO:0000256" key="1">
    <source>
        <dbReference type="ARBA" id="ARBA00004141"/>
    </source>
</evidence>
<dbReference type="Gene3D" id="3.90.550.10">
    <property type="entry name" value="Spore Coat Polysaccharide Biosynthesis Protein SpsA, Chain A"/>
    <property type="match status" value="1"/>
</dbReference>
<evidence type="ECO:0000256" key="2">
    <source>
        <dbReference type="ARBA" id="ARBA00022676"/>
    </source>
</evidence>
<dbReference type="InterPro" id="IPR029044">
    <property type="entry name" value="Nucleotide-diphossugar_trans"/>
</dbReference>
<feature type="transmembrane region" description="Helical" evidence="7">
    <location>
        <begin position="217"/>
        <end position="241"/>
    </location>
</feature>
<dbReference type="SUPFAM" id="SSF160246">
    <property type="entry name" value="EspE N-terminal domain-like"/>
    <property type="match status" value="1"/>
</dbReference>
<gene>
    <name evidence="9" type="primary">bcsA</name>
    <name evidence="9" type="ORF">THS5294_01751</name>
</gene>
<organism evidence="9">
    <name type="scientific">Thalassobacter stenotrophicus</name>
    <dbReference type="NCBI Taxonomy" id="266809"/>
    <lineage>
        <taxon>Bacteria</taxon>
        <taxon>Pseudomonadati</taxon>
        <taxon>Pseudomonadota</taxon>
        <taxon>Alphaproteobacteria</taxon>
        <taxon>Rhodobacterales</taxon>
        <taxon>Roseobacteraceae</taxon>
        <taxon>Thalassobacter</taxon>
    </lineage>
</organism>
<dbReference type="GO" id="GO:0016020">
    <property type="term" value="C:membrane"/>
    <property type="evidence" value="ECO:0007669"/>
    <property type="project" value="UniProtKB-SubCell"/>
</dbReference>
<feature type="transmembrane region" description="Helical" evidence="7">
    <location>
        <begin position="515"/>
        <end position="536"/>
    </location>
</feature>
<keyword evidence="3 9" id="KW-0808">Transferase</keyword>
<comment type="subcellular location">
    <subcellularLocation>
        <location evidence="1">Membrane</location>
        <topology evidence="1">Multi-pass membrane protein</topology>
    </subcellularLocation>
</comment>
<reference evidence="9" key="1">
    <citation type="submission" date="2015-09" db="EMBL/GenBank/DDBJ databases">
        <authorList>
            <consortium name="Swine Surveillance"/>
        </authorList>
    </citation>
    <scope>NUCLEOTIDE SEQUENCE [LARGE SCALE GENOMIC DNA]</scope>
    <source>
        <strain evidence="9">CECT 5294</strain>
    </source>
</reference>
<dbReference type="Pfam" id="PF05157">
    <property type="entry name" value="MshEN"/>
    <property type="match status" value="1"/>
</dbReference>
<keyword evidence="2 9" id="KW-0328">Glycosyltransferase</keyword>
<keyword evidence="6 7" id="KW-0472">Membrane</keyword>
<feature type="transmembrane region" description="Helical" evidence="7">
    <location>
        <begin position="189"/>
        <end position="211"/>
    </location>
</feature>
<dbReference type="InterPro" id="IPR007831">
    <property type="entry name" value="T2SS_GspE_N"/>
</dbReference>
<sequence length="686" mass="76791">MSTQFLKLVQATRVPPLMGPKKRAASTAEHASPLGAYLLDARAISPGNLAKALALQLREDARLGDILIANGWVTERDLMMALSAQYGIGFADTALPPHDLDMIRSVPWELCLQHTVVPWSQTGGMLILATSNPDKIPQIRAALPPGLGNVLFTLAPEVEVLKAIALGHGKALARRAEAKVPERMSCRNWATSLSSLVVPTLCIVLIFNLLFYTTMTLAVLSLLACALLISNVIFKGTALWFHLTEDKSEFHSHRDHGSQTKRPIISLFVPLFKEPRIAGPLVQRMARLDYPRELLDICLIVEEHDIETRMALARAAIPSWFRVIVVPDGTPRTKPRAMNYALNFARGSIVGVYDAEDAPEARQLHAVANRFAIAPKKVVCLQGRLDYYNPRQNWVSRCFTIEYATWFRLFLPAIKRMGLAVPLGGTTLFFRRDVLRELGGWDAHNVTEDADLGIRLARLGYETEMVDITTHEEANAATWPWVKQRSRWNKGYFMTWVVHNRQPIQLLRDLGLRKWLGFHMMFLGMILNAALAPLLWSTVVVAFGTHHPIMTLLPEWAVWPMALVFTMATVLTITLALVACRASHLRFLRPWVPLTLPYFQLTTLSTYKALFETVRKPFYWDKTEHGAFGGADHDVQTPEAAGIERKPVIFGTPIKDRGPNIQALPDQLTKVPVIKVGTDGTIRRIS</sequence>
<dbReference type="Pfam" id="PF13641">
    <property type="entry name" value="Glyco_tranf_2_3"/>
    <property type="match status" value="1"/>
</dbReference>
<dbReference type="EC" id="2.4.1.12" evidence="9"/>
<feature type="transmembrane region" description="Helical" evidence="7">
    <location>
        <begin position="556"/>
        <end position="580"/>
    </location>
</feature>
<name>A0A0N7LTE3_9RHOB</name>
<protein>
    <submittedName>
        <fullName evidence="9">Cellulose synthase catalytic subunit [UDP-forming]</fullName>
        <ecNumber evidence="9">2.4.1.12</ecNumber>
    </submittedName>
</protein>
<evidence type="ECO:0000259" key="8">
    <source>
        <dbReference type="Pfam" id="PF05157"/>
    </source>
</evidence>
<evidence type="ECO:0000256" key="5">
    <source>
        <dbReference type="ARBA" id="ARBA00022989"/>
    </source>
</evidence>
<proteinExistence type="predicted"/>
<dbReference type="AlphaFoldDB" id="A0A0N7LTE3"/>
<evidence type="ECO:0000256" key="7">
    <source>
        <dbReference type="SAM" id="Phobius"/>
    </source>
</evidence>
<evidence type="ECO:0000256" key="6">
    <source>
        <dbReference type="ARBA" id="ARBA00023136"/>
    </source>
</evidence>
<evidence type="ECO:0000256" key="4">
    <source>
        <dbReference type="ARBA" id="ARBA00022692"/>
    </source>
</evidence>
<dbReference type="Proteomes" id="UP000051298">
    <property type="component" value="Unassembled WGS sequence"/>
</dbReference>
<dbReference type="SUPFAM" id="SSF53448">
    <property type="entry name" value="Nucleotide-diphospho-sugar transferases"/>
    <property type="match status" value="1"/>
</dbReference>
<dbReference type="PANTHER" id="PTHR43867:SF2">
    <property type="entry name" value="CELLULOSE SYNTHASE CATALYTIC SUBUNIT A [UDP-FORMING]"/>
    <property type="match status" value="1"/>
</dbReference>
<accession>A0A0N7LTE3</accession>
<dbReference type="InterPro" id="IPR050321">
    <property type="entry name" value="Glycosyltr_2/OpgH_subfam"/>
</dbReference>
<evidence type="ECO:0000313" key="9">
    <source>
        <dbReference type="EMBL" id="CUH60458.1"/>
    </source>
</evidence>
<dbReference type="EMBL" id="CYRX01000025">
    <property type="protein sequence ID" value="CUH60458.1"/>
    <property type="molecule type" value="Genomic_DNA"/>
</dbReference>
<evidence type="ECO:0000256" key="3">
    <source>
        <dbReference type="ARBA" id="ARBA00022679"/>
    </source>
</evidence>